<feature type="region of interest" description="Disordered" evidence="1">
    <location>
        <begin position="19"/>
        <end position="85"/>
    </location>
</feature>
<reference evidence="3" key="3">
    <citation type="submission" date="2025-09" db="UniProtKB">
        <authorList>
            <consortium name="Ensembl"/>
        </authorList>
    </citation>
    <scope>IDENTIFICATION</scope>
</reference>
<organism evidence="3 4">
    <name type="scientific">Gouania willdenowi</name>
    <name type="common">Blunt-snouted clingfish</name>
    <name type="synonym">Lepadogaster willdenowi</name>
    <dbReference type="NCBI Taxonomy" id="441366"/>
    <lineage>
        <taxon>Eukaryota</taxon>
        <taxon>Metazoa</taxon>
        <taxon>Chordata</taxon>
        <taxon>Craniata</taxon>
        <taxon>Vertebrata</taxon>
        <taxon>Euteleostomi</taxon>
        <taxon>Actinopterygii</taxon>
        <taxon>Neopterygii</taxon>
        <taxon>Teleostei</taxon>
        <taxon>Neoteleostei</taxon>
        <taxon>Acanthomorphata</taxon>
        <taxon>Ovalentaria</taxon>
        <taxon>Blenniimorphae</taxon>
        <taxon>Blenniiformes</taxon>
        <taxon>Gobiesocoidei</taxon>
        <taxon>Gobiesocidae</taxon>
        <taxon>Gobiesocinae</taxon>
        <taxon>Gouania</taxon>
    </lineage>
</organism>
<dbReference type="Pfam" id="PF17733">
    <property type="entry name" value="KPWE_dom"/>
    <property type="match status" value="1"/>
</dbReference>
<dbReference type="Proteomes" id="UP000694680">
    <property type="component" value="Chromosome 7"/>
</dbReference>
<dbReference type="Ensembl" id="ENSGWIT00000016120.1">
    <property type="protein sequence ID" value="ENSGWIP00000014594.1"/>
    <property type="gene ID" value="ENSGWIG00000008223.1"/>
</dbReference>
<feature type="compositionally biased region" description="Polar residues" evidence="1">
    <location>
        <begin position="56"/>
        <end position="79"/>
    </location>
</feature>
<evidence type="ECO:0000259" key="2">
    <source>
        <dbReference type="Pfam" id="PF17733"/>
    </source>
</evidence>
<sequence length="85" mass="9561">KWTQRLSFSEVMKLVLDSQEVPGVKKPDVQPSNQSPTPPQRPRILKPWETAPKIQTAPSVSPSLLTTTPKITHTHVSNPQKKEQK</sequence>
<evidence type="ECO:0000313" key="3">
    <source>
        <dbReference type="Ensembl" id="ENSGWIP00000014594.1"/>
    </source>
</evidence>
<evidence type="ECO:0000313" key="4">
    <source>
        <dbReference type="Proteomes" id="UP000694680"/>
    </source>
</evidence>
<name>A0A8C5E110_GOUWI</name>
<dbReference type="AlphaFoldDB" id="A0A8C5E110"/>
<reference evidence="3" key="1">
    <citation type="submission" date="2020-06" db="EMBL/GenBank/DDBJ databases">
        <authorList>
            <consortium name="Wellcome Sanger Institute Data Sharing"/>
        </authorList>
    </citation>
    <scope>NUCLEOTIDE SEQUENCE [LARGE SCALE GENOMIC DNA]</scope>
</reference>
<accession>A0A8C5E110</accession>
<keyword evidence="4" id="KW-1185">Reference proteome</keyword>
<feature type="domain" description="Peroxisomal membrane protein PEX14-like KPWE" evidence="2">
    <location>
        <begin position="4"/>
        <end position="50"/>
    </location>
</feature>
<dbReference type="InterPro" id="IPR040554">
    <property type="entry name" value="KPWE_PEX14_dom"/>
</dbReference>
<proteinExistence type="predicted"/>
<protein>
    <recommendedName>
        <fullName evidence="2">Peroxisomal membrane protein PEX14-like KPWE domain-containing protein</fullName>
    </recommendedName>
</protein>
<evidence type="ECO:0000256" key="1">
    <source>
        <dbReference type="SAM" id="MobiDB-lite"/>
    </source>
</evidence>
<reference evidence="3" key="2">
    <citation type="submission" date="2025-08" db="UniProtKB">
        <authorList>
            <consortium name="Ensembl"/>
        </authorList>
    </citation>
    <scope>IDENTIFICATION</scope>
</reference>